<sequence>MDTNNHLIFVTPEWLHPRCSAPDVAICHLQDFVCCSFIELLFSDNSWDLALPCLDAKCDHTFDQSLGTLGSAIFVPTCYTNFSFMRNNSILRFFGSSMLGFALLCCF</sequence>
<dbReference type="EMBL" id="GBRH01277716">
    <property type="protein sequence ID" value="JAD20179.1"/>
    <property type="molecule type" value="Transcribed_RNA"/>
</dbReference>
<proteinExistence type="predicted"/>
<reference evidence="1" key="2">
    <citation type="journal article" date="2015" name="Data Brief">
        <title>Shoot transcriptome of the giant reed, Arundo donax.</title>
        <authorList>
            <person name="Barrero R.A."/>
            <person name="Guerrero F.D."/>
            <person name="Moolhuijzen P."/>
            <person name="Goolsby J.A."/>
            <person name="Tidwell J."/>
            <person name="Bellgard S.E."/>
            <person name="Bellgard M.I."/>
        </authorList>
    </citation>
    <scope>NUCLEOTIDE SEQUENCE</scope>
    <source>
        <tissue evidence="1">Shoot tissue taken approximately 20 cm above the soil surface</tissue>
    </source>
</reference>
<evidence type="ECO:0000313" key="1">
    <source>
        <dbReference type="EMBL" id="JAD20179.1"/>
    </source>
</evidence>
<name>A0A0A9RNA1_ARUDO</name>
<accession>A0A0A9RNA1</accession>
<organism evidence="1">
    <name type="scientific">Arundo donax</name>
    <name type="common">Giant reed</name>
    <name type="synonym">Donax arundinaceus</name>
    <dbReference type="NCBI Taxonomy" id="35708"/>
    <lineage>
        <taxon>Eukaryota</taxon>
        <taxon>Viridiplantae</taxon>
        <taxon>Streptophyta</taxon>
        <taxon>Embryophyta</taxon>
        <taxon>Tracheophyta</taxon>
        <taxon>Spermatophyta</taxon>
        <taxon>Magnoliopsida</taxon>
        <taxon>Liliopsida</taxon>
        <taxon>Poales</taxon>
        <taxon>Poaceae</taxon>
        <taxon>PACMAD clade</taxon>
        <taxon>Arundinoideae</taxon>
        <taxon>Arundineae</taxon>
        <taxon>Arundo</taxon>
    </lineage>
</organism>
<protein>
    <submittedName>
        <fullName evidence="1">Uncharacterized protein</fullName>
    </submittedName>
</protein>
<reference evidence="1" key="1">
    <citation type="submission" date="2014-09" db="EMBL/GenBank/DDBJ databases">
        <authorList>
            <person name="Magalhaes I.L.F."/>
            <person name="Oliveira U."/>
            <person name="Santos F.R."/>
            <person name="Vidigal T.H.D.A."/>
            <person name="Brescovit A.D."/>
            <person name="Santos A.J."/>
        </authorList>
    </citation>
    <scope>NUCLEOTIDE SEQUENCE</scope>
    <source>
        <tissue evidence="1">Shoot tissue taken approximately 20 cm above the soil surface</tissue>
    </source>
</reference>
<dbReference type="AlphaFoldDB" id="A0A0A9RNA1"/>